<keyword evidence="4" id="KW-1185">Reference proteome</keyword>
<dbReference type="InterPro" id="IPR001338">
    <property type="entry name" value="Class_I_Hydrophobin"/>
</dbReference>
<dbReference type="RefSeq" id="XP_031916619.1">
    <property type="nucleotide sequence ID" value="XM_032059207.1"/>
</dbReference>
<feature type="chain" id="PRO_5025068510" description="Hydrophobin" evidence="2">
    <location>
        <begin position="17"/>
        <end position="156"/>
    </location>
</feature>
<sequence>MKFFAVAAFFAAAVMASPTAPIPGAAAGNGNEPKITQTQTKTNTNINQTQQNSWNTVCSAQKGYHPVCCDKVDASKTSTANLGLLSGLLGNGLGDILGLDNLVGGSPEACSGLVSALNKQCQTNIGCCQQNADSSNTQNGLLNLNLQAPCLLSNGL</sequence>
<evidence type="ECO:0008006" key="5">
    <source>
        <dbReference type="Google" id="ProtNLM"/>
    </source>
</evidence>
<proteinExistence type="predicted"/>
<dbReference type="EMBL" id="ML743561">
    <property type="protein sequence ID" value="KAE8140556.1"/>
    <property type="molecule type" value="Genomic_DNA"/>
</dbReference>
<keyword evidence="2" id="KW-0732">Signal</keyword>
<evidence type="ECO:0000313" key="3">
    <source>
        <dbReference type="EMBL" id="KAE8140556.1"/>
    </source>
</evidence>
<evidence type="ECO:0000256" key="1">
    <source>
        <dbReference type="ARBA" id="ARBA00023157"/>
    </source>
</evidence>
<evidence type="ECO:0000313" key="4">
    <source>
        <dbReference type="Proteomes" id="UP000325672"/>
    </source>
</evidence>
<reference evidence="3 4" key="1">
    <citation type="submission" date="2019-04" db="EMBL/GenBank/DDBJ databases">
        <title>Friends and foes A comparative genomics study of 23 Aspergillus species from section Flavi.</title>
        <authorList>
            <consortium name="DOE Joint Genome Institute"/>
            <person name="Kjaerbolling I."/>
            <person name="Vesth T."/>
            <person name="Frisvad J.C."/>
            <person name="Nybo J.L."/>
            <person name="Theobald S."/>
            <person name="Kildgaard S."/>
            <person name="Isbrandt T."/>
            <person name="Kuo A."/>
            <person name="Sato A."/>
            <person name="Lyhne E.K."/>
            <person name="Kogle M.E."/>
            <person name="Wiebenga A."/>
            <person name="Kun R.S."/>
            <person name="Lubbers R.J."/>
            <person name="Makela M.R."/>
            <person name="Barry K."/>
            <person name="Chovatia M."/>
            <person name="Clum A."/>
            <person name="Daum C."/>
            <person name="Haridas S."/>
            <person name="He G."/>
            <person name="LaButti K."/>
            <person name="Lipzen A."/>
            <person name="Mondo S."/>
            <person name="Riley R."/>
            <person name="Salamov A."/>
            <person name="Simmons B.A."/>
            <person name="Magnuson J.K."/>
            <person name="Henrissat B."/>
            <person name="Mortensen U.H."/>
            <person name="Larsen T.O."/>
            <person name="Devries R.P."/>
            <person name="Grigoriev I.V."/>
            <person name="Machida M."/>
            <person name="Baker S.E."/>
            <person name="Andersen M.R."/>
        </authorList>
    </citation>
    <scope>NUCLEOTIDE SEQUENCE [LARGE SCALE GENOMIC DNA]</scope>
    <source>
        <strain evidence="3 4">CBS 117625</strain>
    </source>
</reference>
<dbReference type="Proteomes" id="UP000325672">
    <property type="component" value="Unassembled WGS sequence"/>
</dbReference>
<evidence type="ECO:0000256" key="2">
    <source>
        <dbReference type="SAM" id="SignalP"/>
    </source>
</evidence>
<accession>A0A5N6T2M3</accession>
<dbReference type="AlphaFoldDB" id="A0A5N6T2M3"/>
<gene>
    <name evidence="3" type="ORF">BDV38DRAFT_280054</name>
</gene>
<feature type="signal peptide" evidence="2">
    <location>
        <begin position="1"/>
        <end position="16"/>
    </location>
</feature>
<dbReference type="GO" id="GO:0005199">
    <property type="term" value="F:structural constituent of cell wall"/>
    <property type="evidence" value="ECO:0007669"/>
    <property type="project" value="InterPro"/>
</dbReference>
<protein>
    <recommendedName>
        <fullName evidence="5">Hydrophobin</fullName>
    </recommendedName>
</protein>
<dbReference type="GeneID" id="43643417"/>
<dbReference type="GO" id="GO:0009277">
    <property type="term" value="C:fungal-type cell wall"/>
    <property type="evidence" value="ECO:0007669"/>
    <property type="project" value="InterPro"/>
</dbReference>
<organism evidence="3 4">
    <name type="scientific">Aspergillus pseudotamarii</name>
    <dbReference type="NCBI Taxonomy" id="132259"/>
    <lineage>
        <taxon>Eukaryota</taxon>
        <taxon>Fungi</taxon>
        <taxon>Dikarya</taxon>
        <taxon>Ascomycota</taxon>
        <taxon>Pezizomycotina</taxon>
        <taxon>Eurotiomycetes</taxon>
        <taxon>Eurotiomycetidae</taxon>
        <taxon>Eurotiales</taxon>
        <taxon>Aspergillaceae</taxon>
        <taxon>Aspergillus</taxon>
        <taxon>Aspergillus subgen. Circumdati</taxon>
    </lineage>
</organism>
<dbReference type="OrthoDB" id="4504081at2759"/>
<dbReference type="SMART" id="SM00075">
    <property type="entry name" value="HYDRO"/>
    <property type="match status" value="1"/>
</dbReference>
<name>A0A5N6T2M3_ASPPS</name>
<keyword evidence="1" id="KW-1015">Disulfide bond</keyword>